<evidence type="ECO:0000256" key="1">
    <source>
        <dbReference type="ARBA" id="ARBA00000971"/>
    </source>
</evidence>
<sequence length="142" mass="16294">MIRNFLNFLWNNTSLRFLIINTIVFAMDKVRCAHLLLKHTGSRNPVNRNTGMAVTRTKEEAVSEMKGYLEMLRKSDNLDQEFRRLATAKSECSSARKGGDLGFFDRNTMQKPFTEASFKLEVNEISDLVETDSGVHLIYRIA</sequence>
<gene>
    <name evidence="17" type="ORF">TAT_000017300</name>
    <name evidence="18" type="ORF">TAV_000017100</name>
</gene>
<evidence type="ECO:0000256" key="14">
    <source>
        <dbReference type="PROSITE-ProRule" id="PRU00278"/>
    </source>
</evidence>
<dbReference type="EMBL" id="UIVS01000001">
    <property type="protein sequence ID" value="SVP89478.1"/>
    <property type="molecule type" value="Genomic_DNA"/>
</dbReference>
<evidence type="ECO:0000256" key="10">
    <source>
        <dbReference type="ARBA" id="ARBA00023200"/>
    </source>
</evidence>
<feature type="domain" description="PpiC" evidence="16">
    <location>
        <begin position="27"/>
        <end position="142"/>
    </location>
</feature>
<dbReference type="GO" id="GO:0030430">
    <property type="term" value="C:host cell cytoplasm"/>
    <property type="evidence" value="ECO:0007669"/>
    <property type="project" value="UniProtKB-SubCell"/>
</dbReference>
<evidence type="ECO:0000256" key="7">
    <source>
        <dbReference type="ARBA" id="ARBA00022729"/>
    </source>
</evidence>
<proteinExistence type="predicted"/>
<dbReference type="GO" id="GO:0005576">
    <property type="term" value="C:extracellular region"/>
    <property type="evidence" value="ECO:0007669"/>
    <property type="project" value="UniProtKB-SubCell"/>
</dbReference>
<dbReference type="InterPro" id="IPR051370">
    <property type="entry name" value="PPIase_Pin1"/>
</dbReference>
<evidence type="ECO:0000256" key="4">
    <source>
        <dbReference type="ARBA" id="ARBA00004613"/>
    </source>
</evidence>
<comment type="catalytic activity">
    <reaction evidence="1 15">
        <text>[protein]-peptidylproline (omega=180) = [protein]-peptidylproline (omega=0)</text>
        <dbReference type="Rhea" id="RHEA:16237"/>
        <dbReference type="Rhea" id="RHEA-COMP:10747"/>
        <dbReference type="Rhea" id="RHEA-COMP:10748"/>
        <dbReference type="ChEBI" id="CHEBI:83833"/>
        <dbReference type="ChEBI" id="CHEBI:83834"/>
        <dbReference type="EC" id="5.2.1.8"/>
    </reaction>
</comment>
<evidence type="ECO:0000259" key="16">
    <source>
        <dbReference type="PROSITE" id="PS50198"/>
    </source>
</evidence>
<dbReference type="PROSITE" id="PS50198">
    <property type="entry name" value="PPIC_PPIASE_2"/>
    <property type="match status" value="1"/>
</dbReference>
<evidence type="ECO:0000256" key="11">
    <source>
        <dbReference type="ARBA" id="ARBA00023235"/>
    </source>
</evidence>
<dbReference type="FunFam" id="3.10.50.40:FF:000010">
    <property type="entry name" value="Peptidyl-prolyl cis-trans isomerase Pin1"/>
    <property type="match status" value="1"/>
</dbReference>
<dbReference type="Pfam" id="PF00639">
    <property type="entry name" value="Rotamase"/>
    <property type="match status" value="1"/>
</dbReference>
<keyword evidence="10" id="KW-1035">Host cytoplasm</keyword>
<dbReference type="PANTHER" id="PTHR10657:SF4">
    <property type="entry name" value="PEPTIDYL-PROLYL CIS-TRANS ISOMERASE-RELATED"/>
    <property type="match status" value="1"/>
</dbReference>
<keyword evidence="5" id="KW-0964">Secreted</keyword>
<dbReference type="PANTHER" id="PTHR10657">
    <property type="entry name" value="PEPTIDYL-PROLYL CIS-TRANS ISOMERASE"/>
    <property type="match status" value="1"/>
</dbReference>
<dbReference type="GO" id="GO:0003755">
    <property type="term" value="F:peptidyl-prolyl cis-trans isomerase activity"/>
    <property type="evidence" value="ECO:0007669"/>
    <property type="project" value="UniProtKB-UniRule"/>
</dbReference>
<evidence type="ECO:0000256" key="12">
    <source>
        <dbReference type="ARBA" id="ARBA00054022"/>
    </source>
</evidence>
<dbReference type="SUPFAM" id="SSF54534">
    <property type="entry name" value="FKBP-like"/>
    <property type="match status" value="1"/>
</dbReference>
<keyword evidence="7" id="KW-0732">Signal</keyword>
<reference evidence="18" key="1">
    <citation type="submission" date="2018-07" db="EMBL/GenBank/DDBJ databases">
        <authorList>
            <person name="Quirk P.G."/>
            <person name="Krulwich T.A."/>
        </authorList>
    </citation>
    <scope>NUCLEOTIDE SEQUENCE</scope>
    <source>
        <strain evidence="18">Anand</strain>
    </source>
</reference>
<evidence type="ECO:0000256" key="8">
    <source>
        <dbReference type="ARBA" id="ARBA00023026"/>
    </source>
</evidence>
<evidence type="ECO:0000256" key="5">
    <source>
        <dbReference type="ARBA" id="ARBA00022525"/>
    </source>
</evidence>
<evidence type="ECO:0000256" key="9">
    <source>
        <dbReference type="ARBA" id="ARBA00023110"/>
    </source>
</evidence>
<evidence type="ECO:0000256" key="2">
    <source>
        <dbReference type="ARBA" id="ARBA00004147"/>
    </source>
</evidence>
<dbReference type="GO" id="GO:0042025">
    <property type="term" value="C:host cell nucleus"/>
    <property type="evidence" value="ECO:0007669"/>
    <property type="project" value="UniProtKB-SubCell"/>
</dbReference>
<keyword evidence="9 14" id="KW-0697">Rotamase</keyword>
<evidence type="ECO:0000256" key="15">
    <source>
        <dbReference type="RuleBase" id="RU363014"/>
    </source>
</evidence>
<dbReference type="Gene3D" id="3.10.50.40">
    <property type="match status" value="1"/>
</dbReference>
<dbReference type="GO" id="GO:0005634">
    <property type="term" value="C:nucleus"/>
    <property type="evidence" value="ECO:0007669"/>
    <property type="project" value="TreeGrafter"/>
</dbReference>
<dbReference type="GO" id="GO:0005829">
    <property type="term" value="C:cytosol"/>
    <property type="evidence" value="ECO:0007669"/>
    <property type="project" value="TreeGrafter"/>
</dbReference>
<evidence type="ECO:0000313" key="17">
    <source>
        <dbReference type="EMBL" id="SVP88309.1"/>
    </source>
</evidence>
<evidence type="ECO:0000256" key="3">
    <source>
        <dbReference type="ARBA" id="ARBA00004192"/>
    </source>
</evidence>
<name>A0A3B0N5U9_THEAN</name>
<evidence type="ECO:0000256" key="13">
    <source>
        <dbReference type="ARBA" id="ARBA00066165"/>
    </source>
</evidence>
<comment type="subunit">
    <text evidence="13">Interacts with host FBXW7; leading to FBXW7 autoubiquitination and subsequent degradation.</text>
</comment>
<accession>A0A3B0N5U9</accession>
<evidence type="ECO:0000313" key="18">
    <source>
        <dbReference type="EMBL" id="SVP89478.1"/>
    </source>
</evidence>
<dbReference type="EMBL" id="UIVT01000001">
    <property type="protein sequence ID" value="SVP88309.1"/>
    <property type="molecule type" value="Genomic_DNA"/>
</dbReference>
<evidence type="ECO:0000256" key="6">
    <source>
        <dbReference type="ARBA" id="ARBA00022562"/>
    </source>
</evidence>
<dbReference type="InterPro" id="IPR046357">
    <property type="entry name" value="PPIase_dom_sf"/>
</dbReference>
<comment type="function">
    <text evidence="12">Peptidyl-prolyl cis/trans isomerase (PPIase) that acts as a key virulence factor by promoting host leukocyte transformation. Binds to and isomerizes specific phosphorylated Ser/Thr-Pro (pSer/Thr-Pro) motifs in a subset of proteins, resulting in conformational changes in the proteins. Promotes host leukocyte transformation by binding to phosphorylated host FBXW7, disrupting dimerization and promoting FBXW7 autoubiquitination and subsequent degradation. Degradation of host FBXW7, leads to stabilization of JUN, which promotes cell transformation.</text>
</comment>
<dbReference type="EC" id="5.2.1.8" evidence="15"/>
<protein>
    <recommendedName>
        <fullName evidence="15">Peptidyl-prolyl cis-trans isomerase</fullName>
        <ecNumber evidence="15">5.2.1.8</ecNumber>
    </recommendedName>
</protein>
<organism evidence="18">
    <name type="scientific">Theileria annulata</name>
    <dbReference type="NCBI Taxonomy" id="5874"/>
    <lineage>
        <taxon>Eukaryota</taxon>
        <taxon>Sar</taxon>
        <taxon>Alveolata</taxon>
        <taxon>Apicomplexa</taxon>
        <taxon>Aconoidasida</taxon>
        <taxon>Piroplasmida</taxon>
        <taxon>Theileriidae</taxon>
        <taxon>Theileria</taxon>
    </lineage>
</organism>
<dbReference type="InterPro" id="IPR000297">
    <property type="entry name" value="PPIase_PpiC"/>
</dbReference>
<keyword evidence="11 14" id="KW-0413">Isomerase</keyword>
<keyword evidence="8" id="KW-0843">Virulence</keyword>
<comment type="subcellular location">
    <subcellularLocation>
        <location evidence="3">Host cytoplasm</location>
    </subcellularLocation>
    <subcellularLocation>
        <location evidence="2">Host nucleus</location>
    </subcellularLocation>
    <subcellularLocation>
        <location evidence="4">Secreted</location>
    </subcellularLocation>
</comment>
<keyword evidence="6" id="KW-1048">Host nucleus</keyword>
<dbReference type="AlphaFoldDB" id="A0A3B0N5U9"/>
<dbReference type="VEuPathDB" id="PiroplasmaDB:TA18945"/>